<dbReference type="GO" id="GO:0046872">
    <property type="term" value="F:metal ion binding"/>
    <property type="evidence" value="ECO:0007669"/>
    <property type="project" value="UniProtKB-KW"/>
</dbReference>
<dbReference type="SMART" id="SM00091">
    <property type="entry name" value="PAS"/>
    <property type="match status" value="1"/>
</dbReference>
<feature type="domain" description="4Fe-4S ferredoxin-type" evidence="5">
    <location>
        <begin position="31"/>
        <end position="60"/>
    </location>
</feature>
<dbReference type="SUPFAM" id="SSF53920">
    <property type="entry name" value="Fe-only hydrogenase"/>
    <property type="match status" value="1"/>
</dbReference>
<feature type="domain" description="4Fe-4S" evidence="6">
    <location>
        <begin position="352"/>
        <end position="414"/>
    </location>
</feature>
<dbReference type="InterPro" id="IPR007202">
    <property type="entry name" value="4Fe-4S_dom"/>
</dbReference>
<dbReference type="Gene3D" id="3.40.950.10">
    <property type="entry name" value="Fe-only Hydrogenase (Larger Subunit), Chain L, domain 3"/>
    <property type="match status" value="1"/>
</dbReference>
<evidence type="ECO:0000256" key="3">
    <source>
        <dbReference type="ARBA" id="ARBA00023004"/>
    </source>
</evidence>
<protein>
    <submittedName>
        <fullName evidence="7">4Fe-4S dicluster domain-containing protein</fullName>
    </submittedName>
</protein>
<evidence type="ECO:0000259" key="6">
    <source>
        <dbReference type="PROSITE" id="PS51656"/>
    </source>
</evidence>
<gene>
    <name evidence="7" type="ORF">KDK92_08635</name>
</gene>
<evidence type="ECO:0000256" key="2">
    <source>
        <dbReference type="ARBA" id="ARBA00022723"/>
    </source>
</evidence>
<evidence type="ECO:0000259" key="5">
    <source>
        <dbReference type="PROSITE" id="PS51379"/>
    </source>
</evidence>
<dbReference type="AlphaFoldDB" id="A0A9J6P0B9"/>
<dbReference type="Gene3D" id="1.10.15.40">
    <property type="entry name" value="Electron transport complex subunit B, putative Fe-S cluster"/>
    <property type="match status" value="1"/>
</dbReference>
<dbReference type="Pfam" id="PF04060">
    <property type="entry name" value="FeS"/>
    <property type="match status" value="1"/>
</dbReference>
<comment type="caution">
    <text evidence="7">The sequence shown here is derived from an EMBL/GenBank/DDBJ whole genome shotgun (WGS) entry which is preliminary data.</text>
</comment>
<evidence type="ECO:0000313" key="8">
    <source>
        <dbReference type="Proteomes" id="UP001056429"/>
    </source>
</evidence>
<evidence type="ECO:0000256" key="4">
    <source>
        <dbReference type="ARBA" id="ARBA00023014"/>
    </source>
</evidence>
<sequence length="570" mass="64914">MSFINFTEARCKNCYKCLRECPVKGIRFKDNQAEIVEERCIACGKCFEVCPQEARKIDTDLSKVKECISNGKKVIVSLAPSALGYFDMNFVELISRIKMLGFQEVRETAEGAQFVIQKYREHVEASEDKIFITSCCPSVNYLIRIYFPHLTKYLMPFESPMIVHGLMIKEEQPDAKVVFIGPCVGKKIEKEQLKKKESVDYVITFDELKLWFEEMTESTYEIDESINGDITEGRKFPVDRGIVMGLADNLNNKGIKPYVVDGFQKNLDIFNSISKGKLKNAFVEANICIGSCIGGPSMGIRERDFYESNDKVERFITEYENNTMEIKSELGNKNYFKSHPESPLHDEEVSREEINRVLKDMGKNNEEDKLNCGVCGYTTCEEKAVAIIRGMAEKDMCLHYMRSKAESLSNIIFENTVNSVIIVDGELNILEMNPTAQKTFMAKIGEYRGVPLASLMDDSDFKEVLQTKENIEGKTVENNQYGVVFKENISYLEKQDVLIGVMMNITEEKKNKKELYDVKEKTLDAAQEVIEKQMRVAQEIAGLLGETTAETKIILNRLRRVVAGENGAEK</sequence>
<dbReference type="PROSITE" id="PS51656">
    <property type="entry name" value="4FE4S"/>
    <property type="match status" value="1"/>
</dbReference>
<keyword evidence="4" id="KW-0411">Iron-sulfur</keyword>
<evidence type="ECO:0000256" key="1">
    <source>
        <dbReference type="ARBA" id="ARBA00022485"/>
    </source>
</evidence>
<dbReference type="InterPro" id="IPR000014">
    <property type="entry name" value="PAS"/>
</dbReference>
<dbReference type="InterPro" id="IPR035965">
    <property type="entry name" value="PAS-like_dom_sf"/>
</dbReference>
<dbReference type="InterPro" id="IPR017900">
    <property type="entry name" value="4Fe4S_Fe_S_CS"/>
</dbReference>
<dbReference type="PROSITE" id="PS00198">
    <property type="entry name" value="4FE4S_FER_1"/>
    <property type="match status" value="1"/>
</dbReference>
<reference evidence="7" key="2">
    <citation type="submission" date="2021-04" db="EMBL/GenBank/DDBJ databases">
        <authorList>
            <person name="Dong X."/>
        </authorList>
    </citation>
    <scope>NUCLEOTIDE SEQUENCE</scope>
    <source>
        <strain evidence="7">ZWT</strain>
    </source>
</reference>
<dbReference type="GO" id="GO:0051539">
    <property type="term" value="F:4 iron, 4 sulfur cluster binding"/>
    <property type="evidence" value="ECO:0007669"/>
    <property type="project" value="UniProtKB-KW"/>
</dbReference>
<keyword evidence="8" id="KW-1185">Reference proteome</keyword>
<organism evidence="7 8">
    <name type="scientific">Oceanirhabdus seepicola</name>
    <dbReference type="NCBI Taxonomy" id="2828781"/>
    <lineage>
        <taxon>Bacteria</taxon>
        <taxon>Bacillati</taxon>
        <taxon>Bacillota</taxon>
        <taxon>Clostridia</taxon>
        <taxon>Eubacteriales</taxon>
        <taxon>Clostridiaceae</taxon>
        <taxon>Oceanirhabdus</taxon>
    </lineage>
</organism>
<dbReference type="InterPro" id="IPR009016">
    <property type="entry name" value="Fe_hydrogenase"/>
</dbReference>
<dbReference type="Pfam" id="PF13237">
    <property type="entry name" value="Fer4_10"/>
    <property type="match status" value="1"/>
</dbReference>
<dbReference type="RefSeq" id="WP_250858828.1">
    <property type="nucleotide sequence ID" value="NZ_JAGSOJ010000002.1"/>
</dbReference>
<keyword evidence="3" id="KW-0408">Iron</keyword>
<name>A0A9J6P0B9_9CLOT</name>
<dbReference type="InterPro" id="IPR004108">
    <property type="entry name" value="Fe_hydrogenase_lsu_C"/>
</dbReference>
<dbReference type="SUPFAM" id="SSF54862">
    <property type="entry name" value="4Fe-4S ferredoxins"/>
    <property type="match status" value="1"/>
</dbReference>
<reference evidence="7" key="1">
    <citation type="journal article" date="2021" name="mSystems">
        <title>Bacteria and Archaea Synergistically Convert Glycine Betaine to Biogenic Methane in the Formosa Cold Seep of the South China Sea.</title>
        <authorList>
            <person name="Li L."/>
            <person name="Zhang W."/>
            <person name="Zhang S."/>
            <person name="Song L."/>
            <person name="Sun Q."/>
            <person name="Zhang H."/>
            <person name="Xiang H."/>
            <person name="Dong X."/>
        </authorList>
    </citation>
    <scope>NUCLEOTIDE SEQUENCE</scope>
    <source>
        <strain evidence="7">ZWT</strain>
    </source>
</reference>
<proteinExistence type="predicted"/>
<dbReference type="InterPro" id="IPR017896">
    <property type="entry name" value="4Fe4S_Fe-S-bd"/>
</dbReference>
<dbReference type="Pfam" id="PF02906">
    <property type="entry name" value="Fe_hyd_lg_C"/>
    <property type="match status" value="1"/>
</dbReference>
<dbReference type="Gene3D" id="3.30.70.20">
    <property type="match status" value="1"/>
</dbReference>
<feature type="domain" description="4Fe-4S ferredoxin-type" evidence="5">
    <location>
        <begin position="2"/>
        <end position="30"/>
    </location>
</feature>
<dbReference type="InterPro" id="IPR050340">
    <property type="entry name" value="Cytosolic_Fe-S_CAF"/>
</dbReference>
<evidence type="ECO:0000313" key="7">
    <source>
        <dbReference type="EMBL" id="MCM1989804.1"/>
    </source>
</evidence>
<dbReference type="PROSITE" id="PS51379">
    <property type="entry name" value="4FE4S_FER_2"/>
    <property type="match status" value="2"/>
</dbReference>
<dbReference type="Gene3D" id="3.30.450.20">
    <property type="entry name" value="PAS domain"/>
    <property type="match status" value="1"/>
</dbReference>
<dbReference type="Proteomes" id="UP001056429">
    <property type="component" value="Unassembled WGS sequence"/>
</dbReference>
<keyword evidence="2" id="KW-0479">Metal-binding</keyword>
<dbReference type="SUPFAM" id="SSF55785">
    <property type="entry name" value="PYP-like sensor domain (PAS domain)"/>
    <property type="match status" value="1"/>
</dbReference>
<dbReference type="EMBL" id="JAGSOJ010000002">
    <property type="protein sequence ID" value="MCM1989804.1"/>
    <property type="molecule type" value="Genomic_DNA"/>
</dbReference>
<accession>A0A9J6P0B9</accession>
<keyword evidence="1" id="KW-0004">4Fe-4S</keyword>
<dbReference type="PANTHER" id="PTHR11615">
    <property type="entry name" value="NITRATE, FORMATE, IRON DEHYDROGENASE"/>
    <property type="match status" value="1"/>
</dbReference>